<name>A0AAW2DJ47_9ROSI</name>
<gene>
    <name evidence="3" type="ORF">SO802_004935</name>
</gene>
<comment type="caution">
    <text evidence="3">The sequence shown here is derived from an EMBL/GenBank/DDBJ whole genome shotgun (WGS) entry which is preliminary data.</text>
</comment>
<proteinExistence type="predicted"/>
<evidence type="ECO:0000259" key="2">
    <source>
        <dbReference type="Pfam" id="PF23598"/>
    </source>
</evidence>
<dbReference type="EMBL" id="JAZDWU010000002">
    <property type="protein sequence ID" value="KAL0009827.1"/>
    <property type="molecule type" value="Genomic_DNA"/>
</dbReference>
<evidence type="ECO:0000256" key="1">
    <source>
        <dbReference type="ARBA" id="ARBA00022737"/>
    </source>
</evidence>
<dbReference type="PANTHER" id="PTHR15140:SF37">
    <property type="entry name" value="UBIQUITIN-LIKE DOMAIN-CONTAINING PROTEIN"/>
    <property type="match status" value="1"/>
</dbReference>
<dbReference type="SUPFAM" id="SSF52058">
    <property type="entry name" value="L domain-like"/>
    <property type="match status" value="1"/>
</dbReference>
<accession>A0AAW2DJ47</accession>
<evidence type="ECO:0000313" key="4">
    <source>
        <dbReference type="Proteomes" id="UP001459277"/>
    </source>
</evidence>
<reference evidence="3 4" key="1">
    <citation type="submission" date="2024-01" db="EMBL/GenBank/DDBJ databases">
        <title>A telomere-to-telomere, gap-free genome of sweet tea (Lithocarpus litseifolius).</title>
        <authorList>
            <person name="Zhou J."/>
        </authorList>
    </citation>
    <scope>NUCLEOTIDE SEQUENCE [LARGE SCALE GENOMIC DNA]</scope>
    <source>
        <strain evidence="3">Zhou-2022a</strain>
        <tissue evidence="3">Leaf</tissue>
    </source>
</reference>
<dbReference type="Gene3D" id="3.80.10.10">
    <property type="entry name" value="Ribonuclease Inhibitor"/>
    <property type="match status" value="1"/>
</dbReference>
<dbReference type="PANTHER" id="PTHR15140">
    <property type="entry name" value="TUBULIN-SPECIFIC CHAPERONE E"/>
    <property type="match status" value="1"/>
</dbReference>
<organism evidence="3 4">
    <name type="scientific">Lithocarpus litseifolius</name>
    <dbReference type="NCBI Taxonomy" id="425828"/>
    <lineage>
        <taxon>Eukaryota</taxon>
        <taxon>Viridiplantae</taxon>
        <taxon>Streptophyta</taxon>
        <taxon>Embryophyta</taxon>
        <taxon>Tracheophyta</taxon>
        <taxon>Spermatophyta</taxon>
        <taxon>Magnoliopsida</taxon>
        <taxon>eudicotyledons</taxon>
        <taxon>Gunneridae</taxon>
        <taxon>Pentapetalae</taxon>
        <taxon>rosids</taxon>
        <taxon>fabids</taxon>
        <taxon>Fagales</taxon>
        <taxon>Fagaceae</taxon>
        <taxon>Lithocarpus</taxon>
    </lineage>
</organism>
<dbReference type="AlphaFoldDB" id="A0AAW2DJ47"/>
<protein>
    <recommendedName>
        <fullName evidence="2">Disease resistance R13L4/SHOC-2-like LRR domain-containing protein</fullName>
    </recommendedName>
</protein>
<evidence type="ECO:0000313" key="3">
    <source>
        <dbReference type="EMBL" id="KAL0009827.1"/>
    </source>
</evidence>
<feature type="domain" description="Disease resistance R13L4/SHOC-2-like LRR" evidence="2">
    <location>
        <begin position="76"/>
        <end position="315"/>
    </location>
</feature>
<sequence>MYISSHSQLVGPTSCEWEEIYTCNKTSIAQHHRPISSADVFRVKVDLPGGNSINHRQLTEPPNPRCEVYLCQNSAKSIWKLQKLQHLYLNESHRSKFVSQPRSSSLKNLKTLWGLFLDDFNAIKNGLNKLNNLTKLGLAFQLELPRQEELARWVKGLKYLKSLRLRSVDENGDAQDLHLEGLSRLKNLSTLSLFGKLEMRSIKILFADASEFHLSDLTLSASGLKDDPMQILGSLSNLKSLCFYSDSYIGKQMHFIKKSFSQLQVLRLWNLKDLEKLKVEEEAMQKLRELEIRGCKSLKDFNGLKHLTSLRELKLPNMEDNFISQIKKDESQIFGGNGYPPTITEDRWQPKLSET</sequence>
<dbReference type="Pfam" id="PF23598">
    <property type="entry name" value="LRR_14"/>
    <property type="match status" value="1"/>
</dbReference>
<keyword evidence="1" id="KW-0677">Repeat</keyword>
<dbReference type="InterPro" id="IPR055414">
    <property type="entry name" value="LRR_R13L4/SHOC2-like"/>
</dbReference>
<keyword evidence="4" id="KW-1185">Reference proteome</keyword>
<dbReference type="Proteomes" id="UP001459277">
    <property type="component" value="Unassembled WGS sequence"/>
</dbReference>
<dbReference type="InterPro" id="IPR032675">
    <property type="entry name" value="LRR_dom_sf"/>
</dbReference>